<evidence type="ECO:0000313" key="2">
    <source>
        <dbReference type="Proteomes" id="UP001430953"/>
    </source>
</evidence>
<comment type="caution">
    <text evidence="1">The sequence shown here is derived from an EMBL/GenBank/DDBJ whole genome shotgun (WGS) entry which is preliminary data.</text>
</comment>
<proteinExistence type="predicted"/>
<keyword evidence="2" id="KW-1185">Reference proteome</keyword>
<reference evidence="1 2" key="1">
    <citation type="submission" date="2023-03" db="EMBL/GenBank/DDBJ databases">
        <title>High recombination rates correlate with genetic variation in Cardiocondyla obscurior ants.</title>
        <authorList>
            <person name="Errbii M."/>
        </authorList>
    </citation>
    <scope>NUCLEOTIDE SEQUENCE [LARGE SCALE GENOMIC DNA]</scope>
    <source>
        <strain evidence="1">Alpha-2009</strain>
        <tissue evidence="1">Whole body</tissue>
    </source>
</reference>
<gene>
    <name evidence="1" type="ORF">PUN28_002556</name>
</gene>
<evidence type="ECO:0000313" key="1">
    <source>
        <dbReference type="EMBL" id="KAL0131042.1"/>
    </source>
</evidence>
<sequence length="166" mass="19505">MEEEFFKLVLVFVNVGEIFETNGIKINISNFNDVIVKLYTQRNRSAYSILIRNSWHSHFAVDSIMQSHVEFIKRHFYLMRHILNIKRYNYDKMHNNLRTARLQTVLTIFVSEEIFRVFPAGISETMKMVVPVRPADCRRCCQKLHKTLSSSGAYRPALCTSRTRVA</sequence>
<dbReference type="Proteomes" id="UP001430953">
    <property type="component" value="Unassembled WGS sequence"/>
</dbReference>
<accession>A0AAW2GUT7</accession>
<name>A0AAW2GUT7_9HYME</name>
<dbReference type="AlphaFoldDB" id="A0AAW2GUT7"/>
<protein>
    <submittedName>
        <fullName evidence="1">Uncharacterized protein</fullName>
    </submittedName>
</protein>
<organism evidence="1 2">
    <name type="scientific">Cardiocondyla obscurior</name>
    <dbReference type="NCBI Taxonomy" id="286306"/>
    <lineage>
        <taxon>Eukaryota</taxon>
        <taxon>Metazoa</taxon>
        <taxon>Ecdysozoa</taxon>
        <taxon>Arthropoda</taxon>
        <taxon>Hexapoda</taxon>
        <taxon>Insecta</taxon>
        <taxon>Pterygota</taxon>
        <taxon>Neoptera</taxon>
        <taxon>Endopterygota</taxon>
        <taxon>Hymenoptera</taxon>
        <taxon>Apocrita</taxon>
        <taxon>Aculeata</taxon>
        <taxon>Formicoidea</taxon>
        <taxon>Formicidae</taxon>
        <taxon>Myrmicinae</taxon>
        <taxon>Cardiocondyla</taxon>
    </lineage>
</organism>
<dbReference type="EMBL" id="JADYXP020000002">
    <property type="protein sequence ID" value="KAL0131042.1"/>
    <property type="molecule type" value="Genomic_DNA"/>
</dbReference>